<protein>
    <submittedName>
        <fullName evidence="2">Uncharacterized protein</fullName>
    </submittedName>
</protein>
<evidence type="ECO:0000256" key="1">
    <source>
        <dbReference type="SAM" id="MobiDB-lite"/>
    </source>
</evidence>
<dbReference type="EMBL" id="JAGTTL010000039">
    <property type="protein sequence ID" value="KAK6292027.1"/>
    <property type="molecule type" value="Genomic_DNA"/>
</dbReference>
<evidence type="ECO:0000313" key="2">
    <source>
        <dbReference type="EMBL" id="KAK6292027.1"/>
    </source>
</evidence>
<keyword evidence="3" id="KW-1185">Reference proteome</keyword>
<comment type="caution">
    <text evidence="2">The sequence shown here is derived from an EMBL/GenBank/DDBJ whole genome shotgun (WGS) entry which is preliminary data.</text>
</comment>
<proteinExistence type="predicted"/>
<sequence length="100" mass="11470">MPKRGSPSHQHLISATLLHRELFPQHSVKFPDTALETTVEAYPMLNKAKLKTELSLIYENSEFKACSGAVPLYQFLHGEQPSEHFHRDCQPPQDPHHHHP</sequence>
<gene>
    <name evidence="2" type="ORF">J4Q44_G00378120</name>
</gene>
<dbReference type="AlphaFoldDB" id="A0AAN8QJR0"/>
<organism evidence="2 3">
    <name type="scientific">Coregonus suidteri</name>
    <dbReference type="NCBI Taxonomy" id="861788"/>
    <lineage>
        <taxon>Eukaryota</taxon>
        <taxon>Metazoa</taxon>
        <taxon>Chordata</taxon>
        <taxon>Craniata</taxon>
        <taxon>Vertebrata</taxon>
        <taxon>Euteleostomi</taxon>
        <taxon>Actinopterygii</taxon>
        <taxon>Neopterygii</taxon>
        <taxon>Teleostei</taxon>
        <taxon>Protacanthopterygii</taxon>
        <taxon>Salmoniformes</taxon>
        <taxon>Salmonidae</taxon>
        <taxon>Coregoninae</taxon>
        <taxon>Coregonus</taxon>
    </lineage>
</organism>
<reference evidence="2 3" key="1">
    <citation type="submission" date="2021-04" db="EMBL/GenBank/DDBJ databases">
        <authorList>
            <person name="De Guttry C."/>
            <person name="Zahm M."/>
            <person name="Klopp C."/>
            <person name="Cabau C."/>
            <person name="Louis A."/>
            <person name="Berthelot C."/>
            <person name="Parey E."/>
            <person name="Roest Crollius H."/>
            <person name="Montfort J."/>
            <person name="Robinson-Rechavi M."/>
            <person name="Bucao C."/>
            <person name="Bouchez O."/>
            <person name="Gislard M."/>
            <person name="Lluch J."/>
            <person name="Milhes M."/>
            <person name="Lampietro C."/>
            <person name="Lopez Roques C."/>
            <person name="Donnadieu C."/>
            <person name="Braasch I."/>
            <person name="Desvignes T."/>
            <person name="Postlethwait J."/>
            <person name="Bobe J."/>
            <person name="Wedekind C."/>
            <person name="Guiguen Y."/>
        </authorList>
    </citation>
    <scope>NUCLEOTIDE SEQUENCE [LARGE SCALE GENOMIC DNA]</scope>
    <source>
        <strain evidence="2">Cs_M1</strain>
        <tissue evidence="2">Blood</tissue>
    </source>
</reference>
<name>A0AAN8QJR0_9TELE</name>
<feature type="region of interest" description="Disordered" evidence="1">
    <location>
        <begin position="81"/>
        <end position="100"/>
    </location>
</feature>
<evidence type="ECO:0000313" key="3">
    <source>
        <dbReference type="Proteomes" id="UP001356427"/>
    </source>
</evidence>
<accession>A0AAN8QJR0</accession>
<dbReference type="Proteomes" id="UP001356427">
    <property type="component" value="Unassembled WGS sequence"/>
</dbReference>